<protein>
    <submittedName>
        <fullName evidence="1">Uncharacterized protein</fullName>
    </submittedName>
</protein>
<dbReference type="Proteomes" id="UP000660675">
    <property type="component" value="Unassembled WGS sequence"/>
</dbReference>
<keyword evidence="2" id="KW-1185">Reference proteome</keyword>
<comment type="caution">
    <text evidence="1">The sequence shown here is derived from an EMBL/GenBank/DDBJ whole genome shotgun (WGS) entry which is preliminary data.</text>
</comment>
<organism evidence="1 2">
    <name type="scientific">Streptomyces gelaticus</name>
    <dbReference type="NCBI Taxonomy" id="285446"/>
    <lineage>
        <taxon>Bacteria</taxon>
        <taxon>Bacillati</taxon>
        <taxon>Actinomycetota</taxon>
        <taxon>Actinomycetes</taxon>
        <taxon>Kitasatosporales</taxon>
        <taxon>Streptomycetaceae</taxon>
        <taxon>Streptomyces</taxon>
    </lineage>
</organism>
<name>A0ABQ2VZK7_9ACTN</name>
<proteinExistence type="predicted"/>
<reference evidence="2" key="1">
    <citation type="journal article" date="2019" name="Int. J. Syst. Evol. Microbiol.">
        <title>The Global Catalogue of Microorganisms (GCM) 10K type strain sequencing project: providing services to taxonomists for standard genome sequencing and annotation.</title>
        <authorList>
            <consortium name="The Broad Institute Genomics Platform"/>
            <consortium name="The Broad Institute Genome Sequencing Center for Infectious Disease"/>
            <person name="Wu L."/>
            <person name="Ma J."/>
        </authorList>
    </citation>
    <scope>NUCLEOTIDE SEQUENCE [LARGE SCALE GENOMIC DNA]</scope>
    <source>
        <strain evidence="2">JCM 4376</strain>
    </source>
</reference>
<evidence type="ECO:0000313" key="2">
    <source>
        <dbReference type="Proteomes" id="UP000660675"/>
    </source>
</evidence>
<gene>
    <name evidence="1" type="ORF">GCM10015535_35260</name>
</gene>
<accession>A0ABQ2VZK7</accession>
<evidence type="ECO:0000313" key="1">
    <source>
        <dbReference type="EMBL" id="GGV86667.1"/>
    </source>
</evidence>
<dbReference type="EMBL" id="BMTF01000010">
    <property type="protein sequence ID" value="GGV86667.1"/>
    <property type="molecule type" value="Genomic_DNA"/>
</dbReference>
<sequence length="66" mass="7288">MIVTAGPPDEEGRCRTLRGARGGGRRFRLAQVRMVCSGVRIEVWLAATRMCLLAAAWAPRHRPAEV</sequence>